<dbReference type="Pfam" id="PF05618">
    <property type="entry name" value="Zn_protease"/>
    <property type="match status" value="1"/>
</dbReference>
<protein>
    <submittedName>
        <fullName evidence="3">Uncharacterized conserved protein</fullName>
    </submittedName>
</protein>
<dbReference type="PANTHER" id="PTHR38037:SF2">
    <property type="entry name" value="ATP-DEPENDENT ZINC PROTEASE DOMAIN-CONTAINING PROTEIN-RELATED"/>
    <property type="match status" value="1"/>
</dbReference>
<reference evidence="4" key="1">
    <citation type="submission" date="2016-10" db="EMBL/GenBank/DDBJ databases">
        <authorList>
            <person name="Varghese N."/>
            <person name="Submissions S."/>
        </authorList>
    </citation>
    <scope>NUCLEOTIDE SEQUENCE [LARGE SCALE GENOMIC DNA]</scope>
    <source>
        <strain evidence="4">CGMCC 1.6489</strain>
    </source>
</reference>
<organism evidence="3 4">
    <name type="scientific">Marinobacter segnicrescens</name>
    <dbReference type="NCBI Taxonomy" id="430453"/>
    <lineage>
        <taxon>Bacteria</taxon>
        <taxon>Pseudomonadati</taxon>
        <taxon>Pseudomonadota</taxon>
        <taxon>Gammaproteobacteria</taxon>
        <taxon>Pseudomonadales</taxon>
        <taxon>Marinobacteraceae</taxon>
        <taxon>Marinobacter</taxon>
    </lineage>
</organism>
<dbReference type="Proteomes" id="UP000198762">
    <property type="component" value="Unassembled WGS sequence"/>
</dbReference>
<evidence type="ECO:0000313" key="3">
    <source>
        <dbReference type="EMBL" id="SET09956.1"/>
    </source>
</evidence>
<dbReference type="STRING" id="430453.SAMN04487962_104152"/>
<evidence type="ECO:0000259" key="2">
    <source>
        <dbReference type="Pfam" id="PF05618"/>
    </source>
</evidence>
<evidence type="ECO:0000313" key="4">
    <source>
        <dbReference type="Proteomes" id="UP000198762"/>
    </source>
</evidence>
<dbReference type="SUPFAM" id="SSF50630">
    <property type="entry name" value="Acid proteases"/>
    <property type="match status" value="1"/>
</dbReference>
<gene>
    <name evidence="3" type="ORF">SAMN04487962_104152</name>
</gene>
<dbReference type="PROSITE" id="PS51257">
    <property type="entry name" value="PROKAR_LIPOPROTEIN"/>
    <property type="match status" value="1"/>
</dbReference>
<dbReference type="Gene3D" id="2.40.70.10">
    <property type="entry name" value="Acid Proteases"/>
    <property type="match status" value="1"/>
</dbReference>
<dbReference type="PANTHER" id="PTHR38037">
    <property type="entry name" value="ZN_PROTEASE DOMAIN-CONTAINING PROTEIN"/>
    <property type="match status" value="1"/>
</dbReference>
<dbReference type="AlphaFoldDB" id="A0A1I0BSM2"/>
<accession>A0A1I0BSM2</accession>
<dbReference type="InterPro" id="IPR008503">
    <property type="entry name" value="Asp_endopeptidase"/>
</dbReference>
<feature type="domain" description="Retropepsin-like aspartic endopeptidase" evidence="2">
    <location>
        <begin position="127"/>
        <end position="259"/>
    </location>
</feature>
<proteinExistence type="predicted"/>
<sequence length="274" mass="30914">MYNPRDLDSQRDPMLSTSKSLAATLLALTTLLSGCAADSVLVDRYDMRGLQQSVADQNADLAYLKTAGDRHHQELSELQRESTRQILDTINEKVKPPECPPVPKAPVCTVDPSTDTGTSDRVKGKLVVGEVEKALLVGPNFIYDARIDSGAETSSMDARNVRRFERDGQEWVRFDIPVPGKDETFETLERKVVRNVRIIQANEEDYERRAVVELQFRLGDHEQKAEFTLSDRAHLTYALLIGRNILRDVMLIDVGKEYSTELPRSIRTNAIRNN</sequence>
<feature type="region of interest" description="Disordered" evidence="1">
    <location>
        <begin position="93"/>
        <end position="121"/>
    </location>
</feature>
<name>A0A1I0BSM2_9GAMM</name>
<keyword evidence="4" id="KW-1185">Reference proteome</keyword>
<dbReference type="RefSeq" id="WP_245742506.1">
    <property type="nucleotide sequence ID" value="NZ_FOHZ01000004.1"/>
</dbReference>
<dbReference type="InterPro" id="IPR021109">
    <property type="entry name" value="Peptidase_aspartic_dom_sf"/>
</dbReference>
<evidence type="ECO:0000256" key="1">
    <source>
        <dbReference type="SAM" id="MobiDB-lite"/>
    </source>
</evidence>
<dbReference type="EMBL" id="FOHZ01000004">
    <property type="protein sequence ID" value="SET09956.1"/>
    <property type="molecule type" value="Genomic_DNA"/>
</dbReference>